<reference evidence="2" key="1">
    <citation type="submission" date="2021-05" db="EMBL/GenBank/DDBJ databases">
        <authorList>
            <person name="Alioto T."/>
            <person name="Alioto T."/>
            <person name="Gomez Garrido J."/>
        </authorList>
    </citation>
    <scope>NUCLEOTIDE SEQUENCE</scope>
</reference>
<dbReference type="EMBL" id="HBUF01427849">
    <property type="protein sequence ID" value="CAG6741603.1"/>
    <property type="molecule type" value="Transcribed_RNA"/>
</dbReference>
<evidence type="ECO:0000256" key="1">
    <source>
        <dbReference type="SAM" id="Phobius"/>
    </source>
</evidence>
<accession>A0A8D8Z5Y8</accession>
<keyword evidence="1" id="KW-0812">Transmembrane</keyword>
<organism evidence="2">
    <name type="scientific">Cacopsylla melanoneura</name>
    <dbReference type="NCBI Taxonomy" id="428564"/>
    <lineage>
        <taxon>Eukaryota</taxon>
        <taxon>Metazoa</taxon>
        <taxon>Ecdysozoa</taxon>
        <taxon>Arthropoda</taxon>
        <taxon>Hexapoda</taxon>
        <taxon>Insecta</taxon>
        <taxon>Pterygota</taxon>
        <taxon>Neoptera</taxon>
        <taxon>Paraneoptera</taxon>
        <taxon>Hemiptera</taxon>
        <taxon>Sternorrhyncha</taxon>
        <taxon>Psylloidea</taxon>
        <taxon>Psyllidae</taxon>
        <taxon>Psyllinae</taxon>
        <taxon>Cacopsylla</taxon>
    </lineage>
</organism>
<proteinExistence type="predicted"/>
<dbReference type="EMBL" id="HBUF01240646">
    <property type="protein sequence ID" value="CAG6676851.1"/>
    <property type="molecule type" value="Transcribed_RNA"/>
</dbReference>
<dbReference type="EMBL" id="HBUF01581654">
    <property type="protein sequence ID" value="CAG6770393.1"/>
    <property type="molecule type" value="Transcribed_RNA"/>
</dbReference>
<sequence>MQVLFFVSIRMFLFVLFFFISSCCWVGEVFVSLKVSLIWDDDLDVFSFCVLFFFGLGASLLSLLLFLLFCGDGMFCILSFLICMISAFNESIIRSLFDMICSFSVIILLSLFNSIIELLFTSLMFSISSCLLLWSHSSKLLIA</sequence>
<dbReference type="AlphaFoldDB" id="A0A8D8Z5Y8"/>
<keyword evidence="1" id="KW-1133">Transmembrane helix</keyword>
<dbReference type="EMBL" id="HBUF01427850">
    <property type="protein sequence ID" value="CAG6741605.1"/>
    <property type="molecule type" value="Transcribed_RNA"/>
</dbReference>
<feature type="transmembrane region" description="Helical" evidence="1">
    <location>
        <begin position="45"/>
        <end position="68"/>
    </location>
</feature>
<feature type="transmembrane region" description="Helical" evidence="1">
    <location>
        <begin position="103"/>
        <end position="134"/>
    </location>
</feature>
<keyword evidence="1" id="KW-0472">Membrane</keyword>
<dbReference type="EMBL" id="HBUF01037643">
    <property type="protein sequence ID" value="CAG6617021.1"/>
    <property type="molecule type" value="Transcribed_RNA"/>
</dbReference>
<protein>
    <submittedName>
        <fullName evidence="2">Uncharacterized protein</fullName>
    </submittedName>
</protein>
<evidence type="ECO:0000313" key="2">
    <source>
        <dbReference type="EMBL" id="CAG6741603.1"/>
    </source>
</evidence>
<feature type="transmembrane region" description="Helical" evidence="1">
    <location>
        <begin position="12"/>
        <end position="33"/>
    </location>
</feature>
<dbReference type="EMBL" id="HBUF01581653">
    <property type="protein sequence ID" value="CAG6770391.1"/>
    <property type="molecule type" value="Transcribed_RNA"/>
</dbReference>
<name>A0A8D8Z5Y8_9HEMI</name>
<dbReference type="EMBL" id="HBUF01240645">
    <property type="protein sequence ID" value="CAG6676849.1"/>
    <property type="molecule type" value="Transcribed_RNA"/>
</dbReference>
<feature type="transmembrane region" description="Helical" evidence="1">
    <location>
        <begin position="75"/>
        <end position="97"/>
    </location>
</feature>